<evidence type="ECO:0000256" key="1">
    <source>
        <dbReference type="SAM" id="MobiDB-lite"/>
    </source>
</evidence>
<feature type="domain" description="FHA" evidence="2">
    <location>
        <begin position="110"/>
        <end position="160"/>
    </location>
</feature>
<dbReference type="PANTHER" id="PTHR23308">
    <property type="entry name" value="NUCLEAR INHIBITOR OF PROTEIN PHOSPHATASE-1"/>
    <property type="match status" value="1"/>
</dbReference>
<dbReference type="InterPro" id="IPR050923">
    <property type="entry name" value="Cell_Proc_Reg/RNA_Proc"/>
</dbReference>
<dbReference type="EMBL" id="PVWG01000002">
    <property type="protein sequence ID" value="PSB21687.1"/>
    <property type="molecule type" value="Genomic_DNA"/>
</dbReference>
<evidence type="ECO:0000313" key="4">
    <source>
        <dbReference type="Proteomes" id="UP000238634"/>
    </source>
</evidence>
<reference evidence="3 4" key="2">
    <citation type="submission" date="2018-03" db="EMBL/GenBank/DDBJ databases">
        <title>The ancient ancestry and fast evolution of plastids.</title>
        <authorList>
            <person name="Moore K.R."/>
            <person name="Magnabosco C."/>
            <person name="Momper L."/>
            <person name="Gold D.A."/>
            <person name="Bosak T."/>
            <person name="Fournier G.P."/>
        </authorList>
    </citation>
    <scope>NUCLEOTIDE SEQUENCE [LARGE SCALE GENOMIC DNA]</scope>
    <source>
        <strain evidence="3 4">ULC007</strain>
    </source>
</reference>
<dbReference type="Gene3D" id="2.60.200.20">
    <property type="match status" value="1"/>
</dbReference>
<dbReference type="Proteomes" id="UP000238634">
    <property type="component" value="Unassembled WGS sequence"/>
</dbReference>
<keyword evidence="4" id="KW-1185">Reference proteome</keyword>
<dbReference type="OrthoDB" id="9816434at2"/>
<protein>
    <submittedName>
        <fullName evidence="3">FHA domain-containing protein</fullName>
    </submittedName>
</protein>
<sequence length="225" mass="25588">MNLESKAPEHSNPLTQEILSSDPQENLAVEIAEQAFWSDQDSDDDENSPAKAQTLLLNGRPIPEADFPHLFAAERKLKYVQGVSQSGQVYLLTNLLQDVSEMLLQSQNVWTIGRHRGAAISLSDRKLSRRHAVILYDADQGFYLIDLNSMNGSYVNGDRVQQRHLLHDGDRVCLGSIEFFFFISQQQHFLEPIHPEVLSRLHNLRSRSTPFADYSEEQQAIKSKL</sequence>
<dbReference type="SUPFAM" id="SSF49879">
    <property type="entry name" value="SMAD/FHA domain"/>
    <property type="match status" value="1"/>
</dbReference>
<dbReference type="CDD" id="cd00060">
    <property type="entry name" value="FHA"/>
    <property type="match status" value="1"/>
</dbReference>
<dbReference type="InterPro" id="IPR008984">
    <property type="entry name" value="SMAD_FHA_dom_sf"/>
</dbReference>
<name>A0A2T1DMF5_9CYAN</name>
<dbReference type="Pfam" id="PF00498">
    <property type="entry name" value="FHA"/>
    <property type="match status" value="1"/>
</dbReference>
<reference evidence="3 4" key="1">
    <citation type="submission" date="2018-02" db="EMBL/GenBank/DDBJ databases">
        <authorList>
            <person name="Cohen D.B."/>
            <person name="Kent A.D."/>
        </authorList>
    </citation>
    <scope>NUCLEOTIDE SEQUENCE [LARGE SCALE GENOMIC DNA]</scope>
    <source>
        <strain evidence="3 4">ULC007</strain>
    </source>
</reference>
<evidence type="ECO:0000313" key="3">
    <source>
        <dbReference type="EMBL" id="PSB21687.1"/>
    </source>
</evidence>
<comment type="caution">
    <text evidence="3">The sequence shown here is derived from an EMBL/GenBank/DDBJ whole genome shotgun (WGS) entry which is preliminary data.</text>
</comment>
<proteinExistence type="predicted"/>
<dbReference type="PROSITE" id="PS50006">
    <property type="entry name" value="FHA_DOMAIN"/>
    <property type="match status" value="1"/>
</dbReference>
<dbReference type="STRING" id="1920490.GCA_001895925_01721"/>
<feature type="region of interest" description="Disordered" evidence="1">
    <location>
        <begin position="1"/>
        <end position="23"/>
    </location>
</feature>
<gene>
    <name evidence="3" type="ORF">C7B65_03665</name>
</gene>
<dbReference type="SMART" id="SM00240">
    <property type="entry name" value="FHA"/>
    <property type="match status" value="1"/>
</dbReference>
<dbReference type="InterPro" id="IPR000253">
    <property type="entry name" value="FHA_dom"/>
</dbReference>
<organism evidence="3 4">
    <name type="scientific">Phormidesmis priestleyi ULC007</name>
    <dbReference type="NCBI Taxonomy" id="1920490"/>
    <lineage>
        <taxon>Bacteria</taxon>
        <taxon>Bacillati</taxon>
        <taxon>Cyanobacteriota</taxon>
        <taxon>Cyanophyceae</taxon>
        <taxon>Leptolyngbyales</taxon>
        <taxon>Leptolyngbyaceae</taxon>
        <taxon>Phormidesmis</taxon>
    </lineage>
</organism>
<accession>A0A2T1DMF5</accession>
<feature type="compositionally biased region" description="Polar residues" evidence="1">
    <location>
        <begin position="12"/>
        <end position="23"/>
    </location>
</feature>
<dbReference type="AlphaFoldDB" id="A0A2T1DMF5"/>
<dbReference type="RefSeq" id="WP_073069535.1">
    <property type="nucleotide sequence ID" value="NZ_MPPI01000002.1"/>
</dbReference>
<evidence type="ECO:0000259" key="2">
    <source>
        <dbReference type="PROSITE" id="PS50006"/>
    </source>
</evidence>